<evidence type="ECO:0000313" key="4">
    <source>
        <dbReference type="Ensembl" id="ENSORLP00000028860.1"/>
    </source>
</evidence>
<dbReference type="InterPro" id="IPR036048">
    <property type="entry name" value="Interleukin_8-like_sf"/>
</dbReference>
<dbReference type="GO" id="GO:0006955">
    <property type="term" value="P:immune response"/>
    <property type="evidence" value="ECO:0007669"/>
    <property type="project" value="InterPro"/>
</dbReference>
<dbReference type="Bgee" id="ENSORLG00000029810">
    <property type="expression patterns" value="Expressed in pharyngeal gill and 10 other cell types or tissues"/>
</dbReference>
<feature type="chain" id="PRO_5017238720" description="Chemokine interleukin-8-like domain-containing protein" evidence="2">
    <location>
        <begin position="19"/>
        <end position="73"/>
    </location>
</feature>
<dbReference type="Pfam" id="PF00048">
    <property type="entry name" value="IL8"/>
    <property type="match status" value="1"/>
</dbReference>
<evidence type="ECO:0000256" key="1">
    <source>
        <dbReference type="ARBA" id="ARBA00022514"/>
    </source>
</evidence>
<name>A0A3B3HBF7_ORYLA</name>
<proteinExistence type="predicted"/>
<evidence type="ECO:0000256" key="2">
    <source>
        <dbReference type="SAM" id="SignalP"/>
    </source>
</evidence>
<dbReference type="InterPro" id="IPR001811">
    <property type="entry name" value="Chemokine_IL8-like_dom"/>
</dbReference>
<feature type="signal peptide" evidence="2">
    <location>
        <begin position="1"/>
        <end position="18"/>
    </location>
</feature>
<dbReference type="GO" id="GO:0008009">
    <property type="term" value="F:chemokine activity"/>
    <property type="evidence" value="ECO:0007669"/>
    <property type="project" value="InterPro"/>
</dbReference>
<dbReference type="SUPFAM" id="SSF54117">
    <property type="entry name" value="Interleukin 8-like chemokines"/>
    <property type="match status" value="1"/>
</dbReference>
<keyword evidence="1" id="KW-0202">Cytokine</keyword>
<dbReference type="AlphaFoldDB" id="A0A3B3HBF7"/>
<protein>
    <recommendedName>
        <fullName evidence="3">Chemokine interleukin-8-like domain-containing protein</fullName>
    </recommendedName>
</protein>
<sequence>TFFTVCFYLLPLAYLCQIDKSYWLKTEKSKKKNRVRMFKTVRGKTICSDPNNKWTKNTMKKLDLQKSHHLRKG</sequence>
<feature type="domain" description="Chemokine interleukin-8-like" evidence="3">
    <location>
        <begin position="22"/>
        <end position="62"/>
    </location>
</feature>
<dbReference type="Ensembl" id="ENSORLT00000028156.1">
    <property type="protein sequence ID" value="ENSORLP00000028860.1"/>
    <property type="gene ID" value="ENSORLG00000029810.1"/>
</dbReference>
<dbReference type="Gene3D" id="2.40.50.40">
    <property type="match status" value="1"/>
</dbReference>
<reference evidence="4 5" key="1">
    <citation type="journal article" date="2007" name="Nature">
        <title>The medaka draft genome and insights into vertebrate genome evolution.</title>
        <authorList>
            <person name="Kasahara M."/>
            <person name="Naruse K."/>
            <person name="Sasaki S."/>
            <person name="Nakatani Y."/>
            <person name="Qu W."/>
            <person name="Ahsan B."/>
            <person name="Yamada T."/>
            <person name="Nagayasu Y."/>
            <person name="Doi K."/>
            <person name="Kasai Y."/>
            <person name="Jindo T."/>
            <person name="Kobayashi D."/>
            <person name="Shimada A."/>
            <person name="Toyoda A."/>
            <person name="Kuroki Y."/>
            <person name="Fujiyama A."/>
            <person name="Sasaki T."/>
            <person name="Shimizu A."/>
            <person name="Asakawa S."/>
            <person name="Shimizu N."/>
            <person name="Hashimoto S."/>
            <person name="Yang J."/>
            <person name="Lee Y."/>
            <person name="Matsushima K."/>
            <person name="Sugano S."/>
            <person name="Sakaizumi M."/>
            <person name="Narita T."/>
            <person name="Ohishi K."/>
            <person name="Haga S."/>
            <person name="Ohta F."/>
            <person name="Nomoto H."/>
            <person name="Nogata K."/>
            <person name="Morishita T."/>
            <person name="Endo T."/>
            <person name="Shin-I T."/>
            <person name="Takeda H."/>
            <person name="Morishita S."/>
            <person name="Kohara Y."/>
        </authorList>
    </citation>
    <scope>NUCLEOTIDE SEQUENCE [LARGE SCALE GENOMIC DNA]</scope>
    <source>
        <strain evidence="4 5">Hd-rR</strain>
    </source>
</reference>
<reference evidence="4" key="3">
    <citation type="submission" date="2025-09" db="UniProtKB">
        <authorList>
            <consortium name="Ensembl"/>
        </authorList>
    </citation>
    <scope>IDENTIFICATION</scope>
    <source>
        <strain evidence="4">Hd-rR</strain>
    </source>
</reference>
<accession>A0A3B3HBF7</accession>
<dbReference type="Proteomes" id="UP000001038">
    <property type="component" value="Chromosome 17"/>
</dbReference>
<evidence type="ECO:0000313" key="5">
    <source>
        <dbReference type="Proteomes" id="UP000001038"/>
    </source>
</evidence>
<keyword evidence="5" id="KW-1185">Reference proteome</keyword>
<evidence type="ECO:0000259" key="3">
    <source>
        <dbReference type="Pfam" id="PF00048"/>
    </source>
</evidence>
<dbReference type="InParanoid" id="A0A3B3HBF7"/>
<organism evidence="4 5">
    <name type="scientific">Oryzias latipes</name>
    <name type="common">Japanese rice fish</name>
    <name type="synonym">Japanese killifish</name>
    <dbReference type="NCBI Taxonomy" id="8090"/>
    <lineage>
        <taxon>Eukaryota</taxon>
        <taxon>Metazoa</taxon>
        <taxon>Chordata</taxon>
        <taxon>Craniata</taxon>
        <taxon>Vertebrata</taxon>
        <taxon>Euteleostomi</taxon>
        <taxon>Actinopterygii</taxon>
        <taxon>Neopterygii</taxon>
        <taxon>Teleostei</taxon>
        <taxon>Neoteleostei</taxon>
        <taxon>Acanthomorphata</taxon>
        <taxon>Ovalentaria</taxon>
        <taxon>Atherinomorphae</taxon>
        <taxon>Beloniformes</taxon>
        <taxon>Adrianichthyidae</taxon>
        <taxon>Oryziinae</taxon>
        <taxon>Oryzias</taxon>
    </lineage>
</organism>
<reference evidence="4" key="2">
    <citation type="submission" date="2025-08" db="UniProtKB">
        <authorList>
            <consortium name="Ensembl"/>
        </authorList>
    </citation>
    <scope>IDENTIFICATION</scope>
    <source>
        <strain evidence="4">Hd-rR</strain>
    </source>
</reference>
<keyword evidence="2" id="KW-0732">Signal</keyword>
<dbReference type="GO" id="GO:0005615">
    <property type="term" value="C:extracellular space"/>
    <property type="evidence" value="ECO:0007669"/>
    <property type="project" value="UniProtKB-KW"/>
</dbReference>